<dbReference type="Pfam" id="PF00520">
    <property type="entry name" value="Ion_trans"/>
    <property type="match status" value="1"/>
</dbReference>
<proteinExistence type="predicted"/>
<dbReference type="GO" id="GO:0005216">
    <property type="term" value="F:monoatomic ion channel activity"/>
    <property type="evidence" value="ECO:0007669"/>
    <property type="project" value="InterPro"/>
</dbReference>
<evidence type="ECO:0000256" key="6">
    <source>
        <dbReference type="SAM" id="Phobius"/>
    </source>
</evidence>
<gene>
    <name evidence="8" type="ORF">EHAR0213_LOCUS14914</name>
</gene>
<dbReference type="InterPro" id="IPR024862">
    <property type="entry name" value="TRPV"/>
</dbReference>
<feature type="transmembrane region" description="Helical" evidence="6">
    <location>
        <begin position="372"/>
        <end position="393"/>
    </location>
</feature>
<evidence type="ECO:0000256" key="4">
    <source>
        <dbReference type="ARBA" id="ARBA00022989"/>
    </source>
</evidence>
<organism evidence="8">
    <name type="scientific">Euplotes harpa</name>
    <dbReference type="NCBI Taxonomy" id="151035"/>
    <lineage>
        <taxon>Eukaryota</taxon>
        <taxon>Sar</taxon>
        <taxon>Alveolata</taxon>
        <taxon>Ciliophora</taxon>
        <taxon>Intramacronucleata</taxon>
        <taxon>Spirotrichea</taxon>
        <taxon>Hypotrichia</taxon>
        <taxon>Euplotida</taxon>
        <taxon>Euplotidae</taxon>
        <taxon>Euplotes</taxon>
    </lineage>
</organism>
<evidence type="ECO:0000313" key="8">
    <source>
        <dbReference type="EMBL" id="CAE0355997.1"/>
    </source>
</evidence>
<evidence type="ECO:0000256" key="1">
    <source>
        <dbReference type="ARBA" id="ARBA00004141"/>
    </source>
</evidence>
<keyword evidence="4 6" id="KW-1133">Transmembrane helix</keyword>
<keyword evidence="5 6" id="KW-0472">Membrane</keyword>
<dbReference type="AlphaFoldDB" id="A0A7S3JKB8"/>
<accession>A0A7S3JKB8</accession>
<evidence type="ECO:0000256" key="5">
    <source>
        <dbReference type="ARBA" id="ARBA00023136"/>
    </source>
</evidence>
<comment type="subcellular location">
    <subcellularLocation>
        <location evidence="1">Membrane</location>
        <topology evidence="1">Multi-pass membrane protein</topology>
    </subcellularLocation>
</comment>
<evidence type="ECO:0000259" key="7">
    <source>
        <dbReference type="Pfam" id="PF00520"/>
    </source>
</evidence>
<feature type="domain" description="Ion transport" evidence="7">
    <location>
        <begin position="311"/>
        <end position="540"/>
    </location>
</feature>
<name>A0A7S3JKB8_9SPIT</name>
<dbReference type="InterPro" id="IPR005821">
    <property type="entry name" value="Ion_trans_dom"/>
</dbReference>
<sequence>MSKKMGIPEKLWCQGVRINGNEDVILSNGTLITPLSYRDIYFRKYPSMENLDIQKVIYYMDKKSVAFQYIDDPESLSKVLALFENNHLYYSMLVLEDQFGKTPLDIAIENNSAKIIEVILNNLLKLDHFSLSKVIYKKFPILFKMNLKAFEKYLNTCYFVTQQMKSITKVRLQEGEDTIREVYSCCILDKAFYKKYRIGEFSKKIEEPIKDNAVAPIDYLVDQQKKEAEEELLNGKAKDKIFEEVGSLKRVTIKGIEFDWVFCSDEGESFLQYLSETPNINIFSQSIIRDIILFQWSFFKKMIILKLLVPYLCYFLIFCLYATYLLKNQNDESDKNGVYHIFSWIFGAIILVFNVFWAYIEVTQMMFHKLDYLTSFWNLLDLSSVALNSAVVIMDFADADFKNTNRVAAISVLILYFKLFYFLRVFFVTAYLVRMIIEIVIDMKNFVLVLIISIMAFGNSYYILGRNSDSGNLAGESVTDAFIFSYKMALGDFGLDGFNTKDEEILWIIFVINTIIVLVMLLNLVIAIMGDTFDRVQETQENSMLQELTQMIRENEFLFSRSRAFKRAKYIIVIEAEKAEGGSSVSWEGKLNQLKTFIEQSSEEHIAHLKKLQENIDTIAVIALDDKLRPIEDKINHKLSTCDQRLEKIRKSTDMFVEYVEDYISKLQKK</sequence>
<keyword evidence="3" id="KW-0677">Repeat</keyword>
<evidence type="ECO:0000256" key="3">
    <source>
        <dbReference type="ARBA" id="ARBA00022737"/>
    </source>
</evidence>
<keyword evidence="2 6" id="KW-0812">Transmembrane</keyword>
<dbReference type="EMBL" id="HBII01035563">
    <property type="protein sequence ID" value="CAE0355997.1"/>
    <property type="molecule type" value="Transcribed_RNA"/>
</dbReference>
<dbReference type="PANTHER" id="PTHR10582">
    <property type="entry name" value="TRANSIENT RECEPTOR POTENTIAL ION CHANNEL PROTEIN"/>
    <property type="match status" value="1"/>
</dbReference>
<feature type="transmembrane region" description="Helical" evidence="6">
    <location>
        <begin position="445"/>
        <end position="464"/>
    </location>
</feature>
<reference evidence="8" key="1">
    <citation type="submission" date="2021-01" db="EMBL/GenBank/DDBJ databases">
        <authorList>
            <person name="Corre E."/>
            <person name="Pelletier E."/>
            <person name="Niang G."/>
            <person name="Scheremetjew M."/>
            <person name="Finn R."/>
            <person name="Kale V."/>
            <person name="Holt S."/>
            <person name="Cochrane G."/>
            <person name="Meng A."/>
            <person name="Brown T."/>
            <person name="Cohen L."/>
        </authorList>
    </citation>
    <scope>NUCLEOTIDE SEQUENCE</scope>
    <source>
        <strain evidence="8">FSP1.4</strain>
    </source>
</reference>
<dbReference type="GO" id="GO:0098703">
    <property type="term" value="P:calcium ion import across plasma membrane"/>
    <property type="evidence" value="ECO:0007669"/>
    <property type="project" value="TreeGrafter"/>
</dbReference>
<feature type="transmembrane region" description="Helical" evidence="6">
    <location>
        <begin position="338"/>
        <end position="360"/>
    </location>
</feature>
<feature type="transmembrane region" description="Helical" evidence="6">
    <location>
        <begin position="413"/>
        <end position="433"/>
    </location>
</feature>
<dbReference type="GO" id="GO:0005886">
    <property type="term" value="C:plasma membrane"/>
    <property type="evidence" value="ECO:0007669"/>
    <property type="project" value="TreeGrafter"/>
</dbReference>
<evidence type="ECO:0000256" key="2">
    <source>
        <dbReference type="ARBA" id="ARBA00022692"/>
    </source>
</evidence>
<feature type="transmembrane region" description="Helical" evidence="6">
    <location>
        <begin position="303"/>
        <end position="326"/>
    </location>
</feature>
<dbReference type="PANTHER" id="PTHR10582:SF2">
    <property type="entry name" value="INACTIVE"/>
    <property type="match status" value="1"/>
</dbReference>
<protein>
    <recommendedName>
        <fullName evidence="7">Ion transport domain-containing protein</fullName>
    </recommendedName>
</protein>
<feature type="transmembrane region" description="Helical" evidence="6">
    <location>
        <begin position="505"/>
        <end position="528"/>
    </location>
</feature>